<gene>
    <name evidence="1" type="ORF">NM688_g4729</name>
</gene>
<evidence type="ECO:0000313" key="1">
    <source>
        <dbReference type="EMBL" id="KAJ3551393.1"/>
    </source>
</evidence>
<reference evidence="1" key="1">
    <citation type="submission" date="2022-07" db="EMBL/GenBank/DDBJ databases">
        <title>Genome Sequence of Phlebia brevispora.</title>
        <authorList>
            <person name="Buettner E."/>
        </authorList>
    </citation>
    <scope>NUCLEOTIDE SEQUENCE</scope>
    <source>
        <strain evidence="1">MPL23</strain>
    </source>
</reference>
<comment type="caution">
    <text evidence="1">The sequence shown here is derived from an EMBL/GenBank/DDBJ whole genome shotgun (WGS) entry which is preliminary data.</text>
</comment>
<accession>A0ACC1T1U4</accession>
<proteinExistence type="predicted"/>
<name>A0ACC1T1U4_9APHY</name>
<sequence>MYDSGLKLSMDGALSIAGASSTASSSAGTSSCGPASAYLTLFGSPVQSSRPICASPRRHHKGRAFSRCRFAYRCTSLISIFALLVSTGMPSVAETASDAVAELLAVAECVFDTHVEMTYKPDTPQEQREAQ</sequence>
<dbReference type="Proteomes" id="UP001148662">
    <property type="component" value="Unassembled WGS sequence"/>
</dbReference>
<protein>
    <submittedName>
        <fullName evidence="1">Uncharacterized protein</fullName>
    </submittedName>
</protein>
<evidence type="ECO:0000313" key="2">
    <source>
        <dbReference type="Proteomes" id="UP001148662"/>
    </source>
</evidence>
<organism evidence="1 2">
    <name type="scientific">Phlebia brevispora</name>
    <dbReference type="NCBI Taxonomy" id="194682"/>
    <lineage>
        <taxon>Eukaryota</taxon>
        <taxon>Fungi</taxon>
        <taxon>Dikarya</taxon>
        <taxon>Basidiomycota</taxon>
        <taxon>Agaricomycotina</taxon>
        <taxon>Agaricomycetes</taxon>
        <taxon>Polyporales</taxon>
        <taxon>Meruliaceae</taxon>
        <taxon>Phlebia</taxon>
    </lineage>
</organism>
<keyword evidence="2" id="KW-1185">Reference proteome</keyword>
<dbReference type="EMBL" id="JANHOG010000807">
    <property type="protein sequence ID" value="KAJ3551393.1"/>
    <property type="molecule type" value="Genomic_DNA"/>
</dbReference>